<proteinExistence type="predicted"/>
<geneLocation type="nucleomorph" evidence="1"/>
<organism evidence="1 2">
    <name type="scientific">Guillardia theta</name>
    <name type="common">Cryptophyte</name>
    <name type="synonym">Cryptomonas phi</name>
    <dbReference type="NCBI Taxonomy" id="55529"/>
    <lineage>
        <taxon>Eukaryota</taxon>
        <taxon>Cryptophyceae</taxon>
        <taxon>Pyrenomonadales</taxon>
        <taxon>Geminigeraceae</taxon>
        <taxon>Guillardia</taxon>
    </lineage>
</organism>
<gene>
    <name evidence="1" type="primary">orf187</name>
</gene>
<name>Q98S97_GUITH</name>
<dbReference type="Proteomes" id="UP000242167">
    <property type="component" value="Nucleomorph 3"/>
</dbReference>
<dbReference type="AlphaFoldDB" id="Q98S97"/>
<dbReference type="InterPro" id="IPR036224">
    <property type="entry name" value="GINS_bundle-like_dom_sf"/>
</dbReference>
<accession>Q98S97</accession>
<evidence type="ECO:0000313" key="1">
    <source>
        <dbReference type="EMBL" id="AAK39686.1"/>
    </source>
</evidence>
<protein>
    <submittedName>
        <fullName evidence="1">Uncharacterized protein</fullName>
    </submittedName>
</protein>
<dbReference type="PIR" id="A99124">
    <property type="entry name" value="A99124"/>
</dbReference>
<dbReference type="EMBL" id="AF083031">
    <property type="protein sequence ID" value="AAK39686.1"/>
    <property type="molecule type" value="Genomic_DNA"/>
</dbReference>
<dbReference type="SUPFAM" id="SSF158573">
    <property type="entry name" value="GINS helical bundle-like"/>
    <property type="match status" value="1"/>
</dbReference>
<dbReference type="GeneID" id="857159"/>
<evidence type="ECO:0000313" key="2">
    <source>
        <dbReference type="Proteomes" id="UP000242167"/>
    </source>
</evidence>
<dbReference type="RefSeq" id="XP_001713377.1">
    <property type="nucleotide sequence ID" value="XM_001713325.1"/>
</dbReference>
<reference evidence="1 2" key="1">
    <citation type="journal article" date="2001" name="Nature">
        <title>The highly reduced genome of an enslaved algal nucleus.</title>
        <authorList>
            <person name="Douglas S."/>
            <person name="Zauner S."/>
            <person name="Fraunholz M."/>
            <person name="Beaton M."/>
            <person name="Penny S."/>
            <person name="Deng L."/>
            <person name="Wu X."/>
            <person name="Reith M."/>
            <person name="Cavalier-Smith T."/>
            <person name="Maier U."/>
        </authorList>
    </citation>
    <scope>NUCLEOTIDE SEQUENCE [LARGE SCALE GENOMIC DNA]</scope>
</reference>
<keyword evidence="1" id="KW-0542">Nucleomorph</keyword>
<dbReference type="Gene3D" id="1.20.58.1030">
    <property type="match status" value="1"/>
</dbReference>
<sequence length="187" mass="23062">MYYSVFIKKLLFIFNEKGVMILLNQKNNDLNFLIEMINYQENFLHHYKIINYFSTLNKIIKEIEIDRIKYLIKSHTRMRLWKIENECIDFLNAKYYKFNKNLCEIQFMYSLKKLYSNFSRIFLHDFNSKKINDYLSELKNAGLKNIFFFFVFFKSLRKFIYLKHKIIFFGSFRLYKNLIDSKTLITI</sequence>